<dbReference type="GO" id="GO:0019544">
    <property type="term" value="P:L-arginine catabolic process to L-glutamate"/>
    <property type="evidence" value="ECO:0007669"/>
    <property type="project" value="TreeGrafter"/>
</dbReference>
<dbReference type="GO" id="GO:0030170">
    <property type="term" value="F:pyridoxal phosphate binding"/>
    <property type="evidence" value="ECO:0007669"/>
    <property type="project" value="InterPro"/>
</dbReference>
<dbReference type="PANTHER" id="PTHR11986:SF18">
    <property type="entry name" value="ORNITHINE AMINOTRANSFERASE, MITOCHONDRIAL"/>
    <property type="match status" value="1"/>
</dbReference>
<dbReference type="STRING" id="363331.RM51_03110"/>
<dbReference type="InterPro" id="IPR050103">
    <property type="entry name" value="Class-III_PLP-dep_AT"/>
</dbReference>
<dbReference type="NCBIfam" id="TIGR01885">
    <property type="entry name" value="Orn_aminotrans"/>
    <property type="match status" value="1"/>
</dbReference>
<evidence type="ECO:0000256" key="3">
    <source>
        <dbReference type="ARBA" id="ARBA00012924"/>
    </source>
</evidence>
<dbReference type="Proteomes" id="UP000031167">
    <property type="component" value="Unassembled WGS sequence"/>
</dbReference>
<dbReference type="GO" id="GO:0004587">
    <property type="term" value="F:ornithine aminotransferase activity"/>
    <property type="evidence" value="ECO:0007669"/>
    <property type="project" value="UniProtKB-EC"/>
</dbReference>
<evidence type="ECO:0000256" key="1">
    <source>
        <dbReference type="ARBA" id="ARBA00001933"/>
    </source>
</evidence>
<dbReference type="InterPro" id="IPR015421">
    <property type="entry name" value="PyrdxlP-dep_Trfase_major"/>
</dbReference>
<dbReference type="Pfam" id="PF00202">
    <property type="entry name" value="Aminotran_3"/>
    <property type="match status" value="1"/>
</dbReference>
<comment type="caution">
    <text evidence="9">The sequence shown here is derived from an EMBL/GenBank/DDBJ whole genome shotgun (WGS) entry which is preliminary data.</text>
</comment>
<name>A0A0B4DJE3_9FLAO</name>
<dbReference type="CDD" id="cd00610">
    <property type="entry name" value="OAT_like"/>
    <property type="match status" value="1"/>
</dbReference>
<evidence type="ECO:0000256" key="8">
    <source>
        <dbReference type="RuleBase" id="RU003560"/>
    </source>
</evidence>
<dbReference type="EMBL" id="JWTA01000003">
    <property type="protein sequence ID" value="KIC64545.1"/>
    <property type="molecule type" value="Genomic_DNA"/>
</dbReference>
<dbReference type="SUPFAM" id="SSF53383">
    <property type="entry name" value="PLP-dependent transferases"/>
    <property type="match status" value="1"/>
</dbReference>
<dbReference type="GO" id="GO:0055129">
    <property type="term" value="P:L-proline biosynthetic process"/>
    <property type="evidence" value="ECO:0007669"/>
    <property type="project" value="UniProtKB-UniPathway"/>
</dbReference>
<gene>
    <name evidence="9" type="primary">rocD</name>
    <name evidence="9" type="ORF">RM51_03110</name>
</gene>
<dbReference type="InterPro" id="IPR010164">
    <property type="entry name" value="Orn_aminotrans"/>
</dbReference>
<organism evidence="9 10">
    <name type="scientific">Chryseobacterium taiwanense</name>
    <dbReference type="NCBI Taxonomy" id="363331"/>
    <lineage>
        <taxon>Bacteria</taxon>
        <taxon>Pseudomonadati</taxon>
        <taxon>Bacteroidota</taxon>
        <taxon>Flavobacteriia</taxon>
        <taxon>Flavobacteriales</taxon>
        <taxon>Weeksellaceae</taxon>
        <taxon>Chryseobacterium group</taxon>
        <taxon>Chryseobacterium</taxon>
    </lineage>
</organism>
<protein>
    <recommendedName>
        <fullName evidence="3">ornithine aminotransferase</fullName>
        <ecNumber evidence="3">2.6.1.13</ecNumber>
    </recommendedName>
    <alternativeName>
        <fullName evidence="7">Ornithine--oxo-acid aminotransferase</fullName>
    </alternativeName>
</protein>
<keyword evidence="5 9" id="KW-0808">Transferase</keyword>
<dbReference type="PIRSF" id="PIRSF000521">
    <property type="entry name" value="Transaminase_4ab_Lys_Orn"/>
    <property type="match status" value="1"/>
</dbReference>
<evidence type="ECO:0000313" key="9">
    <source>
        <dbReference type="EMBL" id="KIC64545.1"/>
    </source>
</evidence>
<dbReference type="RefSeq" id="WP_039365049.1">
    <property type="nucleotide sequence ID" value="NZ_JWTA01000003.1"/>
</dbReference>
<comment type="pathway">
    <text evidence="2">Amino-acid biosynthesis; L-proline biosynthesis; L-glutamate 5-semialdehyde from L-ornithine: step 1/1.</text>
</comment>
<sequence>MSTAAVKNSQYFIDLEDQYGAHNYHPLPVVLDKGEGVFVWDVEGKKYYDFLSAYSAVNQGHSHPKIVDALVEQAKKLALTSRAFYNSKLGEYEQKITTLFGFDKVLPMNSGAEAVETAVKLARKWSYEVKGISENAAKIIVCENNFHGRTTTIVSFSNDPDANQNYGPFTPGFIKIRYNDIAALEEVLSREAGNIAAFLVEPIQGEAGVYVPNDGFLKNASELCKKHNILFIADEVQTGIARTGKLIACHHENVQPDILILGKALSGGMYPVSAVLANNEIMNVIKPGQHGSTFGGNPIACAVAVAALNVVEDENLSERAEKLGQLFRSEIEKLITKTNLITKVRGKGLLNAILINDTPDSSTAWNICVQLKENGLLAKPTHGNIIRLAPPLVITEEQLLDCVKIIEKTIVEYQK</sequence>
<dbReference type="Gene3D" id="3.40.640.10">
    <property type="entry name" value="Type I PLP-dependent aspartate aminotransferase-like (Major domain)"/>
    <property type="match status" value="1"/>
</dbReference>
<evidence type="ECO:0000256" key="6">
    <source>
        <dbReference type="ARBA" id="ARBA00022898"/>
    </source>
</evidence>
<dbReference type="PROSITE" id="PS00600">
    <property type="entry name" value="AA_TRANSFER_CLASS_3"/>
    <property type="match status" value="1"/>
</dbReference>
<dbReference type="InterPro" id="IPR049704">
    <property type="entry name" value="Aminotrans_3_PPA_site"/>
</dbReference>
<evidence type="ECO:0000256" key="4">
    <source>
        <dbReference type="ARBA" id="ARBA00022576"/>
    </source>
</evidence>
<reference evidence="9 10" key="1">
    <citation type="submission" date="2014-12" db="EMBL/GenBank/DDBJ databases">
        <title>Genome sequencing of Chryseobacterium taiwanense TPW19.</title>
        <authorList>
            <person name="Tan P.W."/>
            <person name="Chan K.-G."/>
        </authorList>
    </citation>
    <scope>NUCLEOTIDE SEQUENCE [LARGE SCALE GENOMIC DNA]</scope>
    <source>
        <strain evidence="9 10">TPW19</strain>
    </source>
</reference>
<comment type="cofactor">
    <cofactor evidence="1">
        <name>pyridoxal 5'-phosphate</name>
        <dbReference type="ChEBI" id="CHEBI:597326"/>
    </cofactor>
</comment>
<dbReference type="AlphaFoldDB" id="A0A0B4DJE3"/>
<evidence type="ECO:0000256" key="2">
    <source>
        <dbReference type="ARBA" id="ARBA00004998"/>
    </source>
</evidence>
<comment type="similarity">
    <text evidence="8">Belongs to the class-III pyridoxal-phosphate-dependent aminotransferase family.</text>
</comment>
<dbReference type="InterPro" id="IPR015422">
    <property type="entry name" value="PyrdxlP-dep_Trfase_small"/>
</dbReference>
<dbReference type="OrthoDB" id="9801052at2"/>
<dbReference type="UniPathway" id="UPA00098">
    <property type="reaction ID" value="UER00358"/>
</dbReference>
<evidence type="ECO:0000313" key="10">
    <source>
        <dbReference type="Proteomes" id="UP000031167"/>
    </source>
</evidence>
<evidence type="ECO:0000256" key="7">
    <source>
        <dbReference type="ARBA" id="ARBA00030587"/>
    </source>
</evidence>
<dbReference type="InterPro" id="IPR015424">
    <property type="entry name" value="PyrdxlP-dep_Trfase"/>
</dbReference>
<dbReference type="EC" id="2.6.1.13" evidence="3"/>
<dbReference type="GO" id="GO:0042802">
    <property type="term" value="F:identical protein binding"/>
    <property type="evidence" value="ECO:0007669"/>
    <property type="project" value="TreeGrafter"/>
</dbReference>
<proteinExistence type="inferred from homology"/>
<dbReference type="Gene3D" id="3.90.1150.10">
    <property type="entry name" value="Aspartate Aminotransferase, domain 1"/>
    <property type="match status" value="1"/>
</dbReference>
<dbReference type="GO" id="GO:0010121">
    <property type="term" value="P:L-arginine catabolic process to proline via ornithine"/>
    <property type="evidence" value="ECO:0007669"/>
    <property type="project" value="TreeGrafter"/>
</dbReference>
<evidence type="ECO:0000256" key="5">
    <source>
        <dbReference type="ARBA" id="ARBA00022679"/>
    </source>
</evidence>
<dbReference type="PANTHER" id="PTHR11986">
    <property type="entry name" value="AMINOTRANSFERASE CLASS III"/>
    <property type="match status" value="1"/>
</dbReference>
<keyword evidence="4 9" id="KW-0032">Aminotransferase</keyword>
<accession>A0A0B4DJE3</accession>
<dbReference type="GO" id="GO:0005737">
    <property type="term" value="C:cytoplasm"/>
    <property type="evidence" value="ECO:0007669"/>
    <property type="project" value="TreeGrafter"/>
</dbReference>
<keyword evidence="6 8" id="KW-0663">Pyridoxal phosphate</keyword>
<dbReference type="FunFam" id="3.90.1150.10:FF:000152">
    <property type="entry name" value="Ornithine aminotransferase"/>
    <property type="match status" value="2"/>
</dbReference>
<dbReference type="InterPro" id="IPR005814">
    <property type="entry name" value="Aminotrans_3"/>
</dbReference>
<dbReference type="FunFam" id="3.40.640.10:FF:000011">
    <property type="entry name" value="Ornithine aminotransferase"/>
    <property type="match status" value="1"/>
</dbReference>
<keyword evidence="10" id="KW-1185">Reference proteome</keyword>